<feature type="transmembrane region" description="Helical" evidence="1">
    <location>
        <begin position="92"/>
        <end position="110"/>
    </location>
</feature>
<keyword evidence="4" id="KW-1185">Reference proteome</keyword>
<feature type="signal peptide" evidence="2">
    <location>
        <begin position="1"/>
        <end position="18"/>
    </location>
</feature>
<dbReference type="Gene3D" id="1.20.1250.20">
    <property type="entry name" value="MFS general substrate transporter like domains"/>
    <property type="match status" value="1"/>
</dbReference>
<evidence type="ECO:0000256" key="1">
    <source>
        <dbReference type="SAM" id="Phobius"/>
    </source>
</evidence>
<dbReference type="AlphaFoldDB" id="A0A8S1E7H1"/>
<evidence type="ECO:0000256" key="2">
    <source>
        <dbReference type="SAM" id="SignalP"/>
    </source>
</evidence>
<proteinExistence type="predicted"/>
<dbReference type="InterPro" id="IPR036259">
    <property type="entry name" value="MFS_trans_sf"/>
</dbReference>
<feature type="transmembrane region" description="Helical" evidence="1">
    <location>
        <begin position="293"/>
        <end position="313"/>
    </location>
</feature>
<feature type="transmembrane region" description="Helical" evidence="1">
    <location>
        <begin position="353"/>
        <end position="373"/>
    </location>
</feature>
<keyword evidence="1" id="KW-1133">Transmembrane helix</keyword>
<feature type="transmembrane region" description="Helical" evidence="1">
    <location>
        <begin position="231"/>
        <end position="250"/>
    </location>
</feature>
<dbReference type="SUPFAM" id="SSF103473">
    <property type="entry name" value="MFS general substrate transporter"/>
    <property type="match status" value="1"/>
</dbReference>
<keyword evidence="1" id="KW-0472">Membrane</keyword>
<feature type="transmembrane region" description="Helical" evidence="1">
    <location>
        <begin position="329"/>
        <end position="347"/>
    </location>
</feature>
<dbReference type="OrthoDB" id="5825937at2759"/>
<dbReference type="Proteomes" id="UP000494206">
    <property type="component" value="Unassembled WGS sequence"/>
</dbReference>
<organism evidence="3 4">
    <name type="scientific">Caenorhabditis bovis</name>
    <dbReference type="NCBI Taxonomy" id="2654633"/>
    <lineage>
        <taxon>Eukaryota</taxon>
        <taxon>Metazoa</taxon>
        <taxon>Ecdysozoa</taxon>
        <taxon>Nematoda</taxon>
        <taxon>Chromadorea</taxon>
        <taxon>Rhabditida</taxon>
        <taxon>Rhabditina</taxon>
        <taxon>Rhabditomorpha</taxon>
        <taxon>Rhabditoidea</taxon>
        <taxon>Rhabditidae</taxon>
        <taxon>Peloderinae</taxon>
        <taxon>Caenorhabditis</taxon>
    </lineage>
</organism>
<comment type="caution">
    <text evidence="3">The sequence shown here is derived from an EMBL/GenBank/DDBJ whole genome shotgun (WGS) entry which is preliminary data.</text>
</comment>
<keyword evidence="2" id="KW-0732">Signal</keyword>
<feature type="transmembrane region" description="Helical" evidence="1">
    <location>
        <begin position="193"/>
        <end position="211"/>
    </location>
</feature>
<gene>
    <name evidence="3" type="ORF">CBOVIS_LOCUS361</name>
</gene>
<evidence type="ECO:0008006" key="5">
    <source>
        <dbReference type="Google" id="ProtNLM"/>
    </source>
</evidence>
<feature type="transmembrane region" description="Helical" evidence="1">
    <location>
        <begin position="33"/>
        <end position="54"/>
    </location>
</feature>
<feature type="transmembrane region" description="Helical" evidence="1">
    <location>
        <begin position="66"/>
        <end position="86"/>
    </location>
</feature>
<feature type="chain" id="PRO_5035868694" description="Major facilitator superfamily (MFS) profile domain-containing protein" evidence="2">
    <location>
        <begin position="19"/>
        <end position="381"/>
    </location>
</feature>
<sequence length="381" mass="42534">MRLAIVLALVSSLQIFQQSSVDYRGLATFEYSFISAAFPIGKFAATCALSIWNVELHDELDRCAKLLIFGAIVSTMPFFQTVFASIGRFLMGYSAGSGFVCAPAVLRIAVPQCLRPVNFLFLAAAFSAGTFLANLMFYVDAFISPVIFSAMMAAASGIGYLMLRPEEYSHLNCEDLHSEGVEEDEVVKSSHPVLFVFTLMVLNASIGVPLLQTYSTLMFTYYGFSERDSRLISIFYPILQMIPLLISFRLNITRKIMVLGGYYIAIFIQFVIILTSTYPFMPEKHIQIAMTTLLILLSISFIIPCNTGLCILFEQFDNGNIRTASKSRAVMWFLSSIGTLTFAKMLAEFGFAIAFLPYFLISVASYAVLWNVFPRKSNNIY</sequence>
<feature type="transmembrane region" description="Helical" evidence="1">
    <location>
        <begin position="142"/>
        <end position="163"/>
    </location>
</feature>
<evidence type="ECO:0000313" key="3">
    <source>
        <dbReference type="EMBL" id="CAB3396863.1"/>
    </source>
</evidence>
<evidence type="ECO:0000313" key="4">
    <source>
        <dbReference type="Proteomes" id="UP000494206"/>
    </source>
</evidence>
<feature type="transmembrane region" description="Helical" evidence="1">
    <location>
        <begin position="262"/>
        <end position="281"/>
    </location>
</feature>
<accession>A0A8S1E7H1</accession>
<keyword evidence="1" id="KW-0812">Transmembrane</keyword>
<name>A0A8S1E7H1_9PELO</name>
<feature type="transmembrane region" description="Helical" evidence="1">
    <location>
        <begin position="117"/>
        <end position="136"/>
    </location>
</feature>
<dbReference type="EMBL" id="CADEPM010000001">
    <property type="protein sequence ID" value="CAB3396863.1"/>
    <property type="molecule type" value="Genomic_DNA"/>
</dbReference>
<protein>
    <recommendedName>
        <fullName evidence="5">Major facilitator superfamily (MFS) profile domain-containing protein</fullName>
    </recommendedName>
</protein>
<reference evidence="3 4" key="1">
    <citation type="submission" date="2020-04" db="EMBL/GenBank/DDBJ databases">
        <authorList>
            <person name="Laetsch R D."/>
            <person name="Stevens L."/>
            <person name="Kumar S."/>
            <person name="Blaxter L. M."/>
        </authorList>
    </citation>
    <scope>NUCLEOTIDE SEQUENCE [LARGE SCALE GENOMIC DNA]</scope>
</reference>